<gene>
    <name evidence="5" type="primary">Bm7000</name>
    <name evidence="5" type="ORF">BM_Bm7000</name>
</gene>
<reference evidence="5" key="2">
    <citation type="submission" date="2012-12" db="EMBL/GenBank/DDBJ databases">
        <authorList>
            <person name="Gao Y.W."/>
            <person name="Fan S.T."/>
            <person name="Sun H.T."/>
            <person name="Wang Z."/>
            <person name="Gao X.L."/>
            <person name="Li Y.G."/>
            <person name="Wang T.C."/>
            <person name="Zhang K."/>
            <person name="Xu W.W."/>
            <person name="Yu Z.J."/>
            <person name="Xia X.Z."/>
        </authorList>
    </citation>
    <scope>NUCLEOTIDE SEQUENCE</scope>
    <source>
        <strain evidence="5">FR3</strain>
    </source>
</reference>
<name>A0A0H5S656_BRUMA</name>
<reference evidence="5" key="1">
    <citation type="journal article" date="2007" name="Science">
        <title>Draft genome of the filarial nematode parasite Brugia malayi.</title>
        <authorList>
            <person name="Ghedin E."/>
            <person name="Wang S."/>
            <person name="Spiro D."/>
            <person name="Caler E."/>
            <person name="Zhao Q."/>
            <person name="Crabtree J."/>
            <person name="Allen J.E."/>
            <person name="Delcher A.L."/>
            <person name="Guiliano D.B."/>
            <person name="Miranda-Saavedra D."/>
            <person name="Angiuoli S.V."/>
            <person name="Creasy T."/>
            <person name="Amedeo P."/>
            <person name="Haas B."/>
            <person name="El-Sayed N.M."/>
            <person name="Wortman J.R."/>
            <person name="Feldblyum T."/>
            <person name="Tallon L."/>
            <person name="Schatz M."/>
            <person name="Shumway M."/>
            <person name="Koo H."/>
            <person name="Salzberg S.L."/>
            <person name="Schobel S."/>
            <person name="Pertea M."/>
            <person name="Pop M."/>
            <person name="White O."/>
            <person name="Barton G.J."/>
            <person name="Carlow C.K."/>
            <person name="Crawford M.J."/>
            <person name="Daub J."/>
            <person name="Dimmic M.W."/>
            <person name="Estes C.F."/>
            <person name="Foster J.M."/>
            <person name="Ganatra M."/>
            <person name="Gregory W.F."/>
            <person name="Johnson N.M."/>
            <person name="Jin J."/>
            <person name="Komuniecki R."/>
            <person name="Korf I."/>
            <person name="Kumar S."/>
            <person name="Laney S."/>
            <person name="Li B.W."/>
            <person name="Li W."/>
            <person name="Lindblom T.H."/>
            <person name="Lustigman S."/>
            <person name="Ma D."/>
            <person name="Maina C.V."/>
            <person name="Martin D.M."/>
            <person name="McCarter J.P."/>
            <person name="McReynolds L."/>
            <person name="Mitreva M."/>
            <person name="Nutman T.B."/>
            <person name="Parkinson J."/>
            <person name="Peregrin-Alvarez J.M."/>
            <person name="Poole C."/>
            <person name="Ren Q."/>
            <person name="Saunders L."/>
            <person name="Sluder A.E."/>
            <person name="Smith K."/>
            <person name="Stanke M."/>
            <person name="Unnasch T.R."/>
            <person name="Ware J."/>
            <person name="Wei A.D."/>
            <person name="Weil G."/>
            <person name="Williams D.J."/>
            <person name="Zhang Y."/>
            <person name="Williams S.A."/>
            <person name="Fraser-Liggett C."/>
            <person name="Slatko B."/>
            <person name="Blaxter M.L."/>
            <person name="Scott A.L."/>
        </authorList>
    </citation>
    <scope>NUCLEOTIDE SEQUENCE</scope>
    <source>
        <strain evidence="5">FR3</strain>
    </source>
</reference>
<dbReference type="PROSITE" id="PS51186">
    <property type="entry name" value="GNAT"/>
    <property type="match status" value="1"/>
</dbReference>
<evidence type="ECO:0000256" key="1">
    <source>
        <dbReference type="ARBA" id="ARBA00009342"/>
    </source>
</evidence>
<proteinExistence type="inferred from homology"/>
<feature type="domain" description="N-acetyltransferase" evidence="4">
    <location>
        <begin position="43"/>
        <end position="186"/>
    </location>
</feature>
<dbReference type="PANTHER" id="PTHR13256">
    <property type="entry name" value="N-ACETYLTRANSFERASE 9"/>
    <property type="match status" value="1"/>
</dbReference>
<organism evidence="5">
    <name type="scientific">Brugia malayi</name>
    <name type="common">Filarial nematode worm</name>
    <dbReference type="NCBI Taxonomy" id="6279"/>
    <lineage>
        <taxon>Eukaryota</taxon>
        <taxon>Metazoa</taxon>
        <taxon>Ecdysozoa</taxon>
        <taxon>Nematoda</taxon>
        <taxon>Chromadorea</taxon>
        <taxon>Rhabditida</taxon>
        <taxon>Spirurina</taxon>
        <taxon>Spiruromorpha</taxon>
        <taxon>Filarioidea</taxon>
        <taxon>Onchocercidae</taxon>
        <taxon>Brugia</taxon>
    </lineage>
</organism>
<dbReference type="OMA" id="WHVPRYH"/>
<comment type="similarity">
    <text evidence="1">Belongs to the acetyltransferase family. GNAT subfamily.</text>
</comment>
<evidence type="ECO:0000256" key="3">
    <source>
        <dbReference type="ARBA" id="ARBA00023315"/>
    </source>
</evidence>
<dbReference type="AlphaFoldDB" id="A0A0H5S656"/>
<keyword evidence="3" id="KW-0012">Acyltransferase</keyword>
<dbReference type="InterPro" id="IPR039135">
    <property type="entry name" value="NAT9-like"/>
</dbReference>
<dbReference type="InterPro" id="IPR000182">
    <property type="entry name" value="GNAT_dom"/>
</dbReference>
<evidence type="ECO:0000313" key="5">
    <source>
        <dbReference type="EMBL" id="CRZ24095.1"/>
    </source>
</evidence>
<evidence type="ECO:0000259" key="4">
    <source>
        <dbReference type="PROSITE" id="PS51186"/>
    </source>
</evidence>
<dbReference type="PANTHER" id="PTHR13256:SF16">
    <property type="entry name" value="ALPHA_BETA-TUBULIN-N-ACETYLTRANSFERASE 9"/>
    <property type="match status" value="1"/>
</dbReference>
<dbReference type="EMBL" id="LN856937">
    <property type="protein sequence ID" value="CRZ24095.1"/>
    <property type="molecule type" value="Genomic_DNA"/>
</dbReference>
<dbReference type="SUPFAM" id="SSF55729">
    <property type="entry name" value="Acyl-CoA N-acyltransferases (Nat)"/>
    <property type="match status" value="1"/>
</dbReference>
<keyword evidence="2" id="KW-0808">Transferase</keyword>
<dbReference type="InterPro" id="IPR016181">
    <property type="entry name" value="Acyl_CoA_acyltransferase"/>
</dbReference>
<dbReference type="GO" id="GO:0008080">
    <property type="term" value="F:N-acetyltransferase activity"/>
    <property type="evidence" value="ECO:0007669"/>
    <property type="project" value="InterPro"/>
</dbReference>
<sequence length="210" mass="24136">MSKVMISNKKKKAKHPELIGEKIILVSYRKCHVAKYHTWMEDEELRRLTASKRLSLEEEHEMQMKWHEDDDKCTFIILARDLIDSGADEIASMVGDVNIFINNNIGELTTMIAESKWRRKGLGEEAVRIMLMFAFRVIGLQTFEVKISKDNVGSLKLFQKIGFVVTSECSKFNEYTLSISMEHILEAIAHLEVTHLEEEIDGANGSFAFH</sequence>
<protein>
    <submittedName>
        <fullName evidence="5">Bm7000</fullName>
    </submittedName>
</protein>
<accession>A0A0H5S656</accession>
<dbReference type="Pfam" id="PF13302">
    <property type="entry name" value="Acetyltransf_3"/>
    <property type="match status" value="1"/>
</dbReference>
<evidence type="ECO:0000256" key="2">
    <source>
        <dbReference type="ARBA" id="ARBA00022679"/>
    </source>
</evidence>
<dbReference type="Gene3D" id="3.40.630.30">
    <property type="match status" value="1"/>
</dbReference>